<dbReference type="PANTHER" id="PTHR40763">
    <property type="entry name" value="MEMBRANE PROTEIN-RELATED"/>
    <property type="match status" value="1"/>
</dbReference>
<sequence length="225" mass="23791">MTDHRPADDNSPDRKLIRASDHDRDDVLRVLSAAHAAGRLSPEELDERQSTVLASVYLHELPPIIDDLPEGREVESRIREETDVPKPGGTSSAVQPKKSTVPARPGDGPSVTDIAVLGGSTKTIAANTPEVTCFALMGGSDLYLSEVCRPGAEITIISVNTMGGADIYVPAGVRIIDHSVNILGGNDIKPNALGDGSNGTLIIKGFNLMGGNDVQLDPRSRPDGR</sequence>
<name>A0A150H8Z0_9MICO</name>
<dbReference type="InterPro" id="IPR012551">
    <property type="entry name" value="DUF1707_SHOCT-like"/>
</dbReference>
<feature type="region of interest" description="Disordered" evidence="1">
    <location>
        <begin position="1"/>
        <end position="23"/>
    </location>
</feature>
<proteinExistence type="predicted"/>
<evidence type="ECO:0000313" key="4">
    <source>
        <dbReference type="Proteomes" id="UP000243589"/>
    </source>
</evidence>
<evidence type="ECO:0000256" key="1">
    <source>
        <dbReference type="SAM" id="MobiDB-lite"/>
    </source>
</evidence>
<dbReference type="PANTHER" id="PTHR40763:SF5">
    <property type="entry name" value="MEMBRANE PROTEIN"/>
    <property type="match status" value="1"/>
</dbReference>
<reference evidence="3 4" key="1">
    <citation type="submission" date="2016-01" db="EMBL/GenBank/DDBJ databases">
        <title>Use of Whole Genome Sequencing to ascertain that Brevibacterium massiliense (Roux, Raoult 2009) is a later heterotypic synonym of Brevibacterium ravenspurgense (Mages 2008).</title>
        <authorList>
            <person name="Bernier A.-M."/>
            <person name="Burdz T."/>
            <person name="Huynh C."/>
            <person name="Pachecho A.L."/>
            <person name="Wiebe D."/>
            <person name="Bonner C."/>
            <person name="Bernard K."/>
        </authorList>
    </citation>
    <scope>NUCLEOTIDE SEQUENCE [LARGE SCALE GENOMIC DNA]</scope>
    <source>
        <strain evidence="3 4">CCUG56047</strain>
    </source>
</reference>
<accession>A0A150H8Z0</accession>
<dbReference type="PATRIC" id="fig|479117.4.peg.1612"/>
<feature type="compositionally biased region" description="Basic and acidic residues" evidence="1">
    <location>
        <begin position="69"/>
        <end position="84"/>
    </location>
</feature>
<protein>
    <recommendedName>
        <fullName evidence="2">DUF1707 domain-containing protein</fullName>
    </recommendedName>
</protein>
<gene>
    <name evidence="3" type="ORF">Bravens_01629</name>
</gene>
<feature type="domain" description="DUF1707" evidence="2">
    <location>
        <begin position="17"/>
        <end position="69"/>
    </location>
</feature>
<organism evidence="3 4">
    <name type="scientific">Brevibacterium ravenspurgense</name>
    <dbReference type="NCBI Taxonomy" id="479117"/>
    <lineage>
        <taxon>Bacteria</taxon>
        <taxon>Bacillati</taxon>
        <taxon>Actinomycetota</taxon>
        <taxon>Actinomycetes</taxon>
        <taxon>Micrococcales</taxon>
        <taxon>Brevibacteriaceae</taxon>
        <taxon>Brevibacterium</taxon>
    </lineage>
</organism>
<feature type="compositionally biased region" description="Polar residues" evidence="1">
    <location>
        <begin position="89"/>
        <end position="98"/>
    </location>
</feature>
<dbReference type="EMBL" id="LQQC01000010">
    <property type="protein sequence ID" value="KXZ58576.1"/>
    <property type="molecule type" value="Genomic_DNA"/>
</dbReference>
<dbReference type="Proteomes" id="UP000243589">
    <property type="component" value="Unassembled WGS sequence"/>
</dbReference>
<evidence type="ECO:0000259" key="2">
    <source>
        <dbReference type="Pfam" id="PF08044"/>
    </source>
</evidence>
<keyword evidence="4" id="KW-1185">Reference proteome</keyword>
<dbReference type="AlphaFoldDB" id="A0A150H8Z0"/>
<feature type="region of interest" description="Disordered" evidence="1">
    <location>
        <begin position="69"/>
        <end position="110"/>
    </location>
</feature>
<dbReference type="RefSeq" id="WP_062022164.1">
    <property type="nucleotide sequence ID" value="NZ_LQQC01000010.1"/>
</dbReference>
<dbReference type="Pfam" id="PF08044">
    <property type="entry name" value="DUF1707"/>
    <property type="match status" value="1"/>
</dbReference>
<comment type="caution">
    <text evidence="3">The sequence shown here is derived from an EMBL/GenBank/DDBJ whole genome shotgun (WGS) entry which is preliminary data.</text>
</comment>
<evidence type="ECO:0000313" key="3">
    <source>
        <dbReference type="EMBL" id="KXZ58576.1"/>
    </source>
</evidence>